<comment type="caution">
    <text evidence="1">The sequence shown here is derived from an EMBL/GenBank/DDBJ whole genome shotgun (WGS) entry which is preliminary data.</text>
</comment>
<evidence type="ECO:0008006" key="3">
    <source>
        <dbReference type="Google" id="ProtNLM"/>
    </source>
</evidence>
<accession>A0ABV4T489</accession>
<organism evidence="1 2">
    <name type="scientific">Pyrococcus kukulkanii</name>
    <dbReference type="NCBI Taxonomy" id="1609559"/>
    <lineage>
        <taxon>Archaea</taxon>
        <taxon>Methanobacteriati</taxon>
        <taxon>Methanobacteriota</taxon>
        <taxon>Thermococci</taxon>
        <taxon>Thermococcales</taxon>
        <taxon>Thermococcaceae</taxon>
        <taxon>Pyrococcus</taxon>
    </lineage>
</organism>
<sequence>MIRKIFGILLIALALTISGSASTFRSYTAEREIIVKIGNDPLIDVECLKNGSVVITNNMNVPVDFRVFCIPGTLCTGEEEFTLQPWDEKVVDFCLVYCVEAKWDGGGAKFKGCCIPHCHHHRRSCKG</sequence>
<proteinExistence type="predicted"/>
<gene>
    <name evidence="1" type="ORF">P8X34_08015</name>
</gene>
<name>A0ABV4T489_9EURY</name>
<reference evidence="1 2" key="1">
    <citation type="submission" date="2023-03" db="EMBL/GenBank/DDBJ databases">
        <title>Speciation in Pyrococcus: adaptation to high temperature as a mechanism.</title>
        <authorList>
            <person name="Gu J."/>
        </authorList>
    </citation>
    <scope>NUCLEOTIDE SEQUENCE [LARGE SCALE GENOMIC DNA]</scope>
    <source>
        <strain evidence="1 2">LMOA34</strain>
    </source>
</reference>
<protein>
    <recommendedName>
        <fullName evidence="3">EfeO-type cupredoxin-like domain-containing protein</fullName>
    </recommendedName>
</protein>
<evidence type="ECO:0000313" key="1">
    <source>
        <dbReference type="EMBL" id="MFA4804676.1"/>
    </source>
</evidence>
<dbReference type="RefSeq" id="WP_372823899.1">
    <property type="nucleotide sequence ID" value="NZ_JARRIC010000003.1"/>
</dbReference>
<dbReference type="EMBL" id="JARRIG010000005">
    <property type="protein sequence ID" value="MFA4804676.1"/>
    <property type="molecule type" value="Genomic_DNA"/>
</dbReference>
<dbReference type="Proteomes" id="UP001571980">
    <property type="component" value="Unassembled WGS sequence"/>
</dbReference>
<keyword evidence="2" id="KW-1185">Reference proteome</keyword>
<evidence type="ECO:0000313" key="2">
    <source>
        <dbReference type="Proteomes" id="UP001571980"/>
    </source>
</evidence>